<evidence type="ECO:0000313" key="2">
    <source>
        <dbReference type="EMBL" id="KAF7466792.1"/>
    </source>
</evidence>
<evidence type="ECO:0000313" key="3">
    <source>
        <dbReference type="EMBL" id="VTJ68420.1"/>
    </source>
</evidence>
<evidence type="ECO:0000313" key="4">
    <source>
        <dbReference type="Proteomes" id="UP000335636"/>
    </source>
</evidence>
<proteinExistence type="predicted"/>
<keyword evidence="4" id="KW-1185">Reference proteome</keyword>
<dbReference type="Proteomes" id="UP000335636">
    <property type="component" value="Unassembled WGS sequence"/>
</dbReference>
<keyword evidence="1" id="KW-0732">Signal</keyword>
<sequence length="124" mass="12947">MGGSRAGGKWPWACAMLLLLLWGATATALPLESGPSRQDSTHLHGPVCVRRAGQNAELQCPQLPYPIQTIDSHDFTCSSPGSLSETSAFQGEPLSYAGSASASLICCECSRPSLCTHGVAPALF</sequence>
<reference evidence="3 4" key="1">
    <citation type="submission" date="2019-04" db="EMBL/GenBank/DDBJ databases">
        <authorList>
            <person name="Alioto T."/>
            <person name="Alioto T."/>
        </authorList>
    </citation>
    <scope>NUCLEOTIDE SEQUENCE [LARGE SCALE GENOMIC DNA]</scope>
</reference>
<dbReference type="EMBL" id="CABDUW010000429">
    <property type="protein sequence ID" value="VTJ68420.1"/>
    <property type="molecule type" value="Genomic_DNA"/>
</dbReference>
<name>A0A5E4BHA2_MARMO</name>
<reference evidence="2" key="2">
    <citation type="submission" date="2020-08" db="EMBL/GenBank/DDBJ databases">
        <authorList>
            <person name="Shumante A."/>
            <person name="Zimin A.V."/>
            <person name="Puiu D."/>
            <person name="Salzberg S.L."/>
        </authorList>
    </citation>
    <scope>NUCLEOTIDE SEQUENCE</scope>
    <source>
        <strain evidence="2">WC2-LM</strain>
        <tissue evidence="2">Liver</tissue>
    </source>
</reference>
<feature type="signal peptide" evidence="1">
    <location>
        <begin position="1"/>
        <end position="28"/>
    </location>
</feature>
<dbReference type="Proteomes" id="UP000662637">
    <property type="component" value="Unassembled WGS sequence"/>
</dbReference>
<gene>
    <name evidence="2" type="ORF">GHT09_001944</name>
    <name evidence="3" type="ORF">MONAX_5E006477</name>
</gene>
<protein>
    <submittedName>
        <fullName evidence="3">Uncharacterized protein</fullName>
    </submittedName>
</protein>
<dbReference type="EMBL" id="WJEC01007829">
    <property type="protein sequence ID" value="KAF7466792.1"/>
    <property type="molecule type" value="Genomic_DNA"/>
</dbReference>
<organism evidence="3 4">
    <name type="scientific">Marmota monax</name>
    <name type="common">Woodchuck</name>
    <dbReference type="NCBI Taxonomy" id="9995"/>
    <lineage>
        <taxon>Eukaryota</taxon>
        <taxon>Metazoa</taxon>
        <taxon>Chordata</taxon>
        <taxon>Craniata</taxon>
        <taxon>Vertebrata</taxon>
        <taxon>Euteleostomi</taxon>
        <taxon>Mammalia</taxon>
        <taxon>Eutheria</taxon>
        <taxon>Euarchontoglires</taxon>
        <taxon>Glires</taxon>
        <taxon>Rodentia</taxon>
        <taxon>Sciuromorpha</taxon>
        <taxon>Sciuridae</taxon>
        <taxon>Xerinae</taxon>
        <taxon>Marmotini</taxon>
        <taxon>Marmota</taxon>
    </lineage>
</organism>
<evidence type="ECO:0000256" key="1">
    <source>
        <dbReference type="SAM" id="SignalP"/>
    </source>
</evidence>
<accession>A0A5E4BHA2</accession>
<dbReference type="AlphaFoldDB" id="A0A5E4BHA2"/>
<feature type="chain" id="PRO_5036367727" evidence="1">
    <location>
        <begin position="29"/>
        <end position="124"/>
    </location>
</feature>